<feature type="transmembrane region" description="Helical" evidence="6">
    <location>
        <begin position="45"/>
        <end position="63"/>
    </location>
</feature>
<name>A0A848BXN8_9FIRM</name>
<keyword evidence="5 6" id="KW-0472">Membrane</keyword>
<reference evidence="8 9" key="1">
    <citation type="submission" date="2020-04" db="EMBL/GenBank/DDBJ databases">
        <authorList>
            <person name="Hitch T.C.A."/>
            <person name="Wylensek D."/>
            <person name="Clavel T."/>
        </authorList>
    </citation>
    <scope>NUCLEOTIDE SEQUENCE [LARGE SCALE GENOMIC DNA]</scope>
    <source>
        <strain evidence="8 9">Oil-RF-744-FAT-WT-6-1</strain>
    </source>
</reference>
<accession>A0A848BXN8</accession>
<proteinExistence type="predicted"/>
<gene>
    <name evidence="8" type="ORF">HF872_04160</name>
</gene>
<feature type="transmembrane region" description="Helical" evidence="6">
    <location>
        <begin position="295"/>
        <end position="321"/>
    </location>
</feature>
<keyword evidence="4 6" id="KW-1133">Transmembrane helix</keyword>
<dbReference type="AlphaFoldDB" id="A0A848BXN8"/>
<dbReference type="PANTHER" id="PTHR23531">
    <property type="entry name" value="QUINOLENE RESISTANCE PROTEIN NORA"/>
    <property type="match status" value="1"/>
</dbReference>
<dbReference type="Gene3D" id="1.20.1250.20">
    <property type="entry name" value="MFS general substrate transporter like domains"/>
    <property type="match status" value="2"/>
</dbReference>
<evidence type="ECO:0000256" key="2">
    <source>
        <dbReference type="ARBA" id="ARBA00022448"/>
    </source>
</evidence>
<protein>
    <submittedName>
        <fullName evidence="8">MFS transporter</fullName>
    </submittedName>
</protein>
<dbReference type="SUPFAM" id="SSF103473">
    <property type="entry name" value="MFS general substrate transporter"/>
    <property type="match status" value="1"/>
</dbReference>
<dbReference type="InterPro" id="IPR020846">
    <property type="entry name" value="MFS_dom"/>
</dbReference>
<evidence type="ECO:0000256" key="6">
    <source>
        <dbReference type="SAM" id="Phobius"/>
    </source>
</evidence>
<dbReference type="InterPro" id="IPR052714">
    <property type="entry name" value="MFS_Exporter"/>
</dbReference>
<feature type="transmembrane region" description="Helical" evidence="6">
    <location>
        <begin position="228"/>
        <end position="255"/>
    </location>
</feature>
<dbReference type="EMBL" id="JABAFG010000005">
    <property type="protein sequence ID" value="NME27817.1"/>
    <property type="molecule type" value="Genomic_DNA"/>
</dbReference>
<comment type="subcellular location">
    <subcellularLocation>
        <location evidence="1">Cell membrane</location>
        <topology evidence="1">Multi-pass membrane protein</topology>
    </subcellularLocation>
</comment>
<comment type="caution">
    <text evidence="8">The sequence shown here is derived from an EMBL/GenBank/DDBJ whole genome shotgun (WGS) entry which is preliminary data.</text>
</comment>
<feature type="transmembrane region" description="Helical" evidence="6">
    <location>
        <begin position="333"/>
        <end position="355"/>
    </location>
</feature>
<feature type="transmembrane region" description="Helical" evidence="6">
    <location>
        <begin position="361"/>
        <end position="382"/>
    </location>
</feature>
<feature type="transmembrane region" description="Helical" evidence="6">
    <location>
        <begin position="134"/>
        <end position="156"/>
    </location>
</feature>
<dbReference type="InterPro" id="IPR011701">
    <property type="entry name" value="MFS"/>
</dbReference>
<dbReference type="RefSeq" id="WP_170087330.1">
    <property type="nucleotide sequence ID" value="NZ_JABAFG010000005.1"/>
</dbReference>
<dbReference type="PROSITE" id="PS50850">
    <property type="entry name" value="MFS"/>
    <property type="match status" value="1"/>
</dbReference>
<evidence type="ECO:0000313" key="9">
    <source>
        <dbReference type="Proteomes" id="UP000591071"/>
    </source>
</evidence>
<evidence type="ECO:0000256" key="1">
    <source>
        <dbReference type="ARBA" id="ARBA00004651"/>
    </source>
</evidence>
<feature type="transmembrane region" description="Helical" evidence="6">
    <location>
        <begin position="162"/>
        <end position="182"/>
    </location>
</feature>
<feature type="transmembrane region" description="Helical" evidence="6">
    <location>
        <begin position="75"/>
        <end position="93"/>
    </location>
</feature>
<feature type="transmembrane region" description="Helical" evidence="6">
    <location>
        <begin position="202"/>
        <end position="222"/>
    </location>
</feature>
<dbReference type="GO" id="GO:0005886">
    <property type="term" value="C:plasma membrane"/>
    <property type="evidence" value="ECO:0007669"/>
    <property type="project" value="UniProtKB-SubCell"/>
</dbReference>
<feature type="transmembrane region" description="Helical" evidence="6">
    <location>
        <begin position="267"/>
        <end position="289"/>
    </location>
</feature>
<evidence type="ECO:0000256" key="5">
    <source>
        <dbReference type="ARBA" id="ARBA00023136"/>
    </source>
</evidence>
<dbReference type="PANTHER" id="PTHR23531:SF1">
    <property type="entry name" value="QUINOLENE RESISTANCE PROTEIN NORA"/>
    <property type="match status" value="1"/>
</dbReference>
<keyword evidence="2" id="KW-0813">Transport</keyword>
<evidence type="ECO:0000259" key="7">
    <source>
        <dbReference type="PROSITE" id="PS50850"/>
    </source>
</evidence>
<organism evidence="8 9">
    <name type="scientific">Megasphaera hexanoica</name>
    <dbReference type="NCBI Taxonomy" id="1675036"/>
    <lineage>
        <taxon>Bacteria</taxon>
        <taxon>Bacillati</taxon>
        <taxon>Bacillota</taxon>
        <taxon>Negativicutes</taxon>
        <taxon>Veillonellales</taxon>
        <taxon>Veillonellaceae</taxon>
        <taxon>Megasphaera</taxon>
    </lineage>
</organism>
<dbReference type="GO" id="GO:0022857">
    <property type="term" value="F:transmembrane transporter activity"/>
    <property type="evidence" value="ECO:0007669"/>
    <property type="project" value="InterPro"/>
</dbReference>
<dbReference type="Pfam" id="PF07690">
    <property type="entry name" value="MFS_1"/>
    <property type="match status" value="2"/>
</dbReference>
<feature type="domain" description="Major facilitator superfamily (MFS) profile" evidence="7">
    <location>
        <begin position="9"/>
        <end position="383"/>
    </location>
</feature>
<evidence type="ECO:0000256" key="4">
    <source>
        <dbReference type="ARBA" id="ARBA00022989"/>
    </source>
</evidence>
<keyword evidence="3 6" id="KW-0812">Transmembrane</keyword>
<evidence type="ECO:0000256" key="3">
    <source>
        <dbReference type="ARBA" id="ARBA00022692"/>
    </source>
</evidence>
<sequence>MKETLWTRDFVALVLANGFLFAGFHFLLPTITLYAASLGATGGEIGLIGGIFGYSAICIRLFTDAGVHHLGKKKCLYLGLALSILATVSYYMFSSIHAIVAARILHGFGFGMSTTFAAAIVADIIPASRRGEGIGYFGLGSTVMMALAPAVGLFLLSEIGPSALFFSSAAVSFLAVLTAGFCHAGRKIRRVEVIEKTSLRDCICETGTGLPSVLTILFGAAYGSVNTYIAMMAAEAHIGNAGLFFIVGTLFVFISRPFGGRLLDSKGAFAVIVPGSVSYLIGLLLIMAAHSLTVLLAASVFYGLGAGLLLPALLTWILNMVRPERRSSASATFYNMLDIGTSTGILVLGVVAGMVGYRNMYWSVTALMLCFSVLFMFCHYRYGNDCIASPKAVKRPVADIHKD</sequence>
<dbReference type="CDD" id="cd17489">
    <property type="entry name" value="MFS_YfcJ_like"/>
    <property type="match status" value="1"/>
</dbReference>
<dbReference type="InterPro" id="IPR036259">
    <property type="entry name" value="MFS_trans_sf"/>
</dbReference>
<feature type="transmembrane region" description="Helical" evidence="6">
    <location>
        <begin position="12"/>
        <end position="33"/>
    </location>
</feature>
<dbReference type="Proteomes" id="UP000591071">
    <property type="component" value="Unassembled WGS sequence"/>
</dbReference>
<feature type="transmembrane region" description="Helical" evidence="6">
    <location>
        <begin position="99"/>
        <end position="122"/>
    </location>
</feature>
<evidence type="ECO:0000313" key="8">
    <source>
        <dbReference type="EMBL" id="NME27817.1"/>
    </source>
</evidence>